<dbReference type="Gene3D" id="1.10.287.2250">
    <property type="match status" value="1"/>
</dbReference>
<dbReference type="SUPFAM" id="SSF54001">
    <property type="entry name" value="Cysteine proteinases"/>
    <property type="match status" value="1"/>
</dbReference>
<feature type="compositionally biased region" description="Acidic residues" evidence="1">
    <location>
        <begin position="166"/>
        <end position="178"/>
    </location>
</feature>
<proteinExistence type="predicted"/>
<feature type="region of interest" description="Disordered" evidence="1">
    <location>
        <begin position="158"/>
        <end position="178"/>
    </location>
</feature>
<evidence type="ECO:0000313" key="4">
    <source>
        <dbReference type="Proteomes" id="UP001497457"/>
    </source>
</evidence>
<dbReference type="InterPro" id="IPR013201">
    <property type="entry name" value="Prot_inhib_I29"/>
</dbReference>
<gene>
    <name evidence="3" type="ORF">URODEC1_LOCUS88479</name>
</gene>
<dbReference type="Proteomes" id="UP001497457">
    <property type="component" value="Chromosome 34rd"/>
</dbReference>
<evidence type="ECO:0000259" key="2">
    <source>
        <dbReference type="SMART" id="SM00848"/>
    </source>
</evidence>
<feature type="domain" description="Cathepsin propeptide inhibitor" evidence="2">
    <location>
        <begin position="232"/>
        <end position="292"/>
    </location>
</feature>
<dbReference type="Pfam" id="PF08246">
    <property type="entry name" value="Inhibitor_I29"/>
    <property type="match status" value="1"/>
</dbReference>
<keyword evidence="4" id="KW-1185">Reference proteome</keyword>
<evidence type="ECO:0000256" key="1">
    <source>
        <dbReference type="SAM" id="MobiDB-lite"/>
    </source>
</evidence>
<dbReference type="AlphaFoldDB" id="A0ABC9DTR1"/>
<dbReference type="InterPro" id="IPR038765">
    <property type="entry name" value="Papain-like_cys_pep_sf"/>
</dbReference>
<accession>A0ABC9DTR1</accession>
<evidence type="ECO:0000313" key="3">
    <source>
        <dbReference type="EMBL" id="CAL5044785.1"/>
    </source>
</evidence>
<reference evidence="3 4" key="2">
    <citation type="submission" date="2024-10" db="EMBL/GenBank/DDBJ databases">
        <authorList>
            <person name="Ryan C."/>
        </authorList>
    </citation>
    <scope>NUCLEOTIDE SEQUENCE [LARGE SCALE GENOMIC DNA]</scope>
</reference>
<sequence>MALRSLGSLVRGAIRARACSSSPGIAVHQGAPLRSAAGSEAEAHALHGLRNLSYHVDAARPVPAAAAVSASARARGLHSSRGFFTAQSDRAGAGYASPRIIVQASSTGSVPGKKGARRFYSLRDLAAAHPRGAHAALTVAAFSACAGIWYMNMIHTDEPSGSDEARAEEDMEEDMEEDDPILRTDAYRRYKQAFEDMEREMESYNKPLPDKNDVVTLDQEDMKDDEAMRARFEDWMKEFGRAYRDEEEKERRFRIFKATARFVDVANAVAGELESDVCMGLDDFADWNMEEFLARYGHMSGDEYLTMMDVNDASDDNKTTKQKLQQQESKD</sequence>
<reference evidence="4" key="1">
    <citation type="submission" date="2024-06" db="EMBL/GenBank/DDBJ databases">
        <authorList>
            <person name="Ryan C."/>
        </authorList>
    </citation>
    <scope>NUCLEOTIDE SEQUENCE [LARGE SCALE GENOMIC DNA]</scope>
</reference>
<feature type="compositionally biased region" description="Polar residues" evidence="1">
    <location>
        <begin position="322"/>
        <end position="331"/>
    </location>
</feature>
<protein>
    <recommendedName>
        <fullName evidence="2">Cathepsin propeptide inhibitor domain-containing protein</fullName>
    </recommendedName>
</protein>
<dbReference type="EMBL" id="OZ075144">
    <property type="protein sequence ID" value="CAL5044785.1"/>
    <property type="molecule type" value="Genomic_DNA"/>
</dbReference>
<name>A0ABC9DTR1_9POAL</name>
<dbReference type="SMART" id="SM00848">
    <property type="entry name" value="Inhibitor_I29"/>
    <property type="match status" value="1"/>
</dbReference>
<feature type="region of interest" description="Disordered" evidence="1">
    <location>
        <begin position="310"/>
        <end position="331"/>
    </location>
</feature>
<organism evidence="3 4">
    <name type="scientific">Urochloa decumbens</name>
    <dbReference type="NCBI Taxonomy" id="240449"/>
    <lineage>
        <taxon>Eukaryota</taxon>
        <taxon>Viridiplantae</taxon>
        <taxon>Streptophyta</taxon>
        <taxon>Embryophyta</taxon>
        <taxon>Tracheophyta</taxon>
        <taxon>Spermatophyta</taxon>
        <taxon>Magnoliopsida</taxon>
        <taxon>Liliopsida</taxon>
        <taxon>Poales</taxon>
        <taxon>Poaceae</taxon>
        <taxon>PACMAD clade</taxon>
        <taxon>Panicoideae</taxon>
        <taxon>Panicodae</taxon>
        <taxon>Paniceae</taxon>
        <taxon>Melinidinae</taxon>
        <taxon>Urochloa</taxon>
    </lineage>
</organism>